<evidence type="ECO:0000313" key="3">
    <source>
        <dbReference type="Proteomes" id="UP001151760"/>
    </source>
</evidence>
<organism evidence="2 3">
    <name type="scientific">Tanacetum coccineum</name>
    <dbReference type="NCBI Taxonomy" id="301880"/>
    <lineage>
        <taxon>Eukaryota</taxon>
        <taxon>Viridiplantae</taxon>
        <taxon>Streptophyta</taxon>
        <taxon>Embryophyta</taxon>
        <taxon>Tracheophyta</taxon>
        <taxon>Spermatophyta</taxon>
        <taxon>Magnoliopsida</taxon>
        <taxon>eudicotyledons</taxon>
        <taxon>Gunneridae</taxon>
        <taxon>Pentapetalae</taxon>
        <taxon>asterids</taxon>
        <taxon>campanulids</taxon>
        <taxon>Asterales</taxon>
        <taxon>Asteraceae</taxon>
        <taxon>Asteroideae</taxon>
        <taxon>Anthemideae</taxon>
        <taxon>Anthemidinae</taxon>
        <taxon>Tanacetum</taxon>
    </lineage>
</organism>
<gene>
    <name evidence="2" type="ORF">Tco_0952118</name>
</gene>
<evidence type="ECO:0000256" key="1">
    <source>
        <dbReference type="SAM" id="Coils"/>
    </source>
</evidence>
<keyword evidence="3" id="KW-1185">Reference proteome</keyword>
<reference evidence="2" key="2">
    <citation type="submission" date="2022-01" db="EMBL/GenBank/DDBJ databases">
        <authorList>
            <person name="Yamashiro T."/>
            <person name="Shiraishi A."/>
            <person name="Satake H."/>
            <person name="Nakayama K."/>
        </authorList>
    </citation>
    <scope>NUCLEOTIDE SEQUENCE</scope>
</reference>
<evidence type="ECO:0000313" key="2">
    <source>
        <dbReference type="EMBL" id="GJT43403.1"/>
    </source>
</evidence>
<reference evidence="2" key="1">
    <citation type="journal article" date="2022" name="Int. J. Mol. Sci.">
        <title>Draft Genome of Tanacetum Coccineum: Genomic Comparison of Closely Related Tanacetum-Family Plants.</title>
        <authorList>
            <person name="Yamashiro T."/>
            <person name="Shiraishi A."/>
            <person name="Nakayama K."/>
            <person name="Satake H."/>
        </authorList>
    </citation>
    <scope>NUCLEOTIDE SEQUENCE</scope>
</reference>
<name>A0ABQ5DWR2_9ASTR</name>
<sequence>MSGRKTLTKDAAEHNVGPGIQLSKEQLAILADTGDIVDSSPCAYIMTNNAIFQSDGIDSFDSDYDEVSTAQATFMDCEQQAFIDDSNNEFTSKSNMISYEQYLKENKSQVVHSTPSPANQDSMIMSVIEQMSNQVAKCNAEYKENQIINESLTAELEIYKERIKTFKQRPNVDLSSREKLINSQMDDMIRDILALKQEIDSLKQTLSNQIKEKESLLQTFNVFKIESKEKESKYKDKEIDLEKKINELDNIVYKMGSVISRKHDVISVTDEEETLILEECSVDKKLFEIEKKELKLENERLLEHIICQDVVNIVMHADVKYVNVLHVQNTFLDDNIALDVLKMENDRFN</sequence>
<accession>A0ABQ5DWR2</accession>
<proteinExistence type="predicted"/>
<feature type="coiled-coil region" evidence="1">
    <location>
        <begin position="277"/>
        <end position="304"/>
    </location>
</feature>
<protein>
    <submittedName>
        <fullName evidence="2">Uncharacterized protein</fullName>
    </submittedName>
</protein>
<dbReference type="Proteomes" id="UP001151760">
    <property type="component" value="Unassembled WGS sequence"/>
</dbReference>
<comment type="caution">
    <text evidence="2">The sequence shown here is derived from an EMBL/GenBank/DDBJ whole genome shotgun (WGS) entry which is preliminary data.</text>
</comment>
<keyword evidence="1" id="KW-0175">Coiled coil</keyword>
<dbReference type="EMBL" id="BQNB010015726">
    <property type="protein sequence ID" value="GJT43403.1"/>
    <property type="molecule type" value="Genomic_DNA"/>
</dbReference>
<feature type="coiled-coil region" evidence="1">
    <location>
        <begin position="149"/>
        <end position="247"/>
    </location>
</feature>